<evidence type="ECO:0000256" key="7">
    <source>
        <dbReference type="ARBA" id="ARBA00023065"/>
    </source>
</evidence>
<reference evidence="10 11" key="1">
    <citation type="journal article" date="2006" name="Science">
        <title>Genome of rice cluster I archaea -- the key methane producers in the rice rhizosphere.</title>
        <authorList>
            <person name="Erkel C."/>
            <person name="Kube M."/>
            <person name="Reinhardt R."/>
            <person name="Liesack W."/>
        </authorList>
    </citation>
    <scope>NUCLEOTIDE SEQUENCE [LARGE SCALE GENOMIC DNA]</scope>
    <source>
        <strain evidence="11">DSM 22066 / NBRC 105507 / MRE50</strain>
    </source>
</reference>
<keyword evidence="4" id="KW-1003">Cell membrane</keyword>
<dbReference type="Pfam" id="PF02386">
    <property type="entry name" value="TrkH"/>
    <property type="match status" value="1"/>
</dbReference>
<feature type="transmembrane region" description="Helical" evidence="9">
    <location>
        <begin position="234"/>
        <end position="254"/>
    </location>
</feature>
<evidence type="ECO:0000256" key="8">
    <source>
        <dbReference type="ARBA" id="ARBA00023136"/>
    </source>
</evidence>
<dbReference type="InterPro" id="IPR003445">
    <property type="entry name" value="Cat_transpt"/>
</dbReference>
<evidence type="ECO:0000256" key="3">
    <source>
        <dbReference type="ARBA" id="ARBA00022448"/>
    </source>
</evidence>
<evidence type="ECO:0000256" key="6">
    <source>
        <dbReference type="ARBA" id="ARBA00022989"/>
    </source>
</evidence>
<keyword evidence="8 9" id="KW-0472">Membrane</keyword>
<feature type="transmembrane region" description="Helical" evidence="9">
    <location>
        <begin position="184"/>
        <end position="206"/>
    </location>
</feature>
<dbReference type="PANTHER" id="PTHR32024:SF2">
    <property type="entry name" value="TRK SYSTEM POTASSIUM UPTAKE PROTEIN TRKG-RELATED"/>
    <property type="match status" value="1"/>
</dbReference>
<keyword evidence="3" id="KW-0813">Transport</keyword>
<name>Q0W135_METAR</name>
<feature type="transmembrane region" description="Helical" evidence="9">
    <location>
        <begin position="138"/>
        <end position="163"/>
    </location>
</feature>
<dbReference type="OrthoDB" id="111943at2157"/>
<dbReference type="KEGG" id="rci:RRC145"/>
<dbReference type="Proteomes" id="UP000000663">
    <property type="component" value="Chromosome"/>
</dbReference>
<keyword evidence="11" id="KW-1185">Reference proteome</keyword>
<dbReference type="GO" id="GO:0008324">
    <property type="term" value="F:monoatomic cation transmembrane transporter activity"/>
    <property type="evidence" value="ECO:0007669"/>
    <property type="project" value="InterPro"/>
</dbReference>
<feature type="transmembrane region" description="Helical" evidence="9">
    <location>
        <begin position="328"/>
        <end position="349"/>
    </location>
</feature>
<comment type="subcellular location">
    <subcellularLocation>
        <location evidence="1">Cell membrane</location>
        <topology evidence="1">Multi-pass membrane protein</topology>
    </subcellularLocation>
</comment>
<evidence type="ECO:0000313" key="10">
    <source>
        <dbReference type="EMBL" id="CAJ37908.1"/>
    </source>
</evidence>
<evidence type="ECO:0000256" key="9">
    <source>
        <dbReference type="SAM" id="Phobius"/>
    </source>
</evidence>
<feature type="transmembrane region" description="Helical" evidence="9">
    <location>
        <begin position="274"/>
        <end position="293"/>
    </location>
</feature>
<keyword evidence="7" id="KW-0406">Ion transport</keyword>
<keyword evidence="5 9" id="KW-0812">Transmembrane</keyword>
<feature type="transmembrane region" description="Helical" evidence="9">
    <location>
        <begin position="453"/>
        <end position="480"/>
    </location>
</feature>
<keyword evidence="6 9" id="KW-1133">Transmembrane helix</keyword>
<dbReference type="PATRIC" id="fig|351160.9.peg.376"/>
<feature type="transmembrane region" description="Helical" evidence="9">
    <location>
        <begin position="74"/>
        <end position="96"/>
    </location>
</feature>
<dbReference type="eggNOG" id="arCOG04145">
    <property type="taxonomic scope" value="Archaea"/>
</dbReference>
<protein>
    <submittedName>
        <fullName evidence="10">K(+) uptake system, membrane component</fullName>
    </submittedName>
</protein>
<dbReference type="PANTHER" id="PTHR32024">
    <property type="entry name" value="TRK SYSTEM POTASSIUM UPTAKE PROTEIN TRKG-RELATED"/>
    <property type="match status" value="1"/>
</dbReference>
<dbReference type="STRING" id="351160.RRC145"/>
<feature type="transmembrane region" description="Helical" evidence="9">
    <location>
        <begin position="41"/>
        <end position="62"/>
    </location>
</feature>
<proteinExistence type="inferred from homology"/>
<dbReference type="GeneID" id="5143085"/>
<evidence type="ECO:0000256" key="4">
    <source>
        <dbReference type="ARBA" id="ARBA00022475"/>
    </source>
</evidence>
<dbReference type="AlphaFoldDB" id="Q0W135"/>
<comment type="similarity">
    <text evidence="2">Belongs to the TrkH potassium transport family.</text>
</comment>
<evidence type="ECO:0000313" key="11">
    <source>
        <dbReference type="Proteomes" id="UP000000663"/>
    </source>
</evidence>
<gene>
    <name evidence="10" type="ORF">RRC145</name>
</gene>
<organism evidence="10 11">
    <name type="scientific">Methanocella arvoryzae (strain DSM 22066 / NBRC 105507 / MRE50)</name>
    <dbReference type="NCBI Taxonomy" id="351160"/>
    <lineage>
        <taxon>Archaea</taxon>
        <taxon>Methanobacteriati</taxon>
        <taxon>Methanobacteriota</taxon>
        <taxon>Stenosarchaea group</taxon>
        <taxon>Methanomicrobia</taxon>
        <taxon>Methanocellales</taxon>
        <taxon>Methanocellaceae</taxon>
        <taxon>Methanocella</taxon>
    </lineage>
</organism>
<evidence type="ECO:0000256" key="1">
    <source>
        <dbReference type="ARBA" id="ARBA00004651"/>
    </source>
</evidence>
<sequence>MGFVQDIQIILNNLKGLFLIIGIVMLAMAIFSWRVGDAPAFYGFMSGAVLGIGMGLVIRMLIPGNINPELKHAMIIAALAYLIVPAISMIPFMTVANMSPLDAFFESISGWTGTGYSMLSSPEKASPMVQFWRSVNQWIGGLGVIVLMVTILIRPGTSTYMFYQSEAHKDKIHPSIRSTIKTIWILYIVLSVCGFLLLYAAGMPIWDATNTAMTAIGTGGFSVYGESIAAYDNIFIELAILPIIIAGAIPFVVIYRMFRKGPGSLLKNIQVRTFFIVIAIGSVVLTIQNFFFYNDIVMSLRYSVFQFISAITSAGFQTADLSGWTTPALLIMSVAMVIGGCAGSTASGIKIARAIFLGDQVKLWFAKVLRSKNAIAVVKIGNRRVTEDLVAAELTEATFISFLWVVGILLSVFIMANIVGPSYDLGHIVFEVSSAIGNVGITCGIVNPDLSVLGKIVIIFDMWIGRLEIIPVLLLARYLLKGLKF</sequence>
<dbReference type="GO" id="GO:0030001">
    <property type="term" value="P:metal ion transport"/>
    <property type="evidence" value="ECO:0007669"/>
    <property type="project" value="UniProtKB-ARBA"/>
</dbReference>
<evidence type="ECO:0000256" key="2">
    <source>
        <dbReference type="ARBA" id="ARBA00009137"/>
    </source>
</evidence>
<evidence type="ECO:0000256" key="5">
    <source>
        <dbReference type="ARBA" id="ARBA00022692"/>
    </source>
</evidence>
<dbReference type="RefSeq" id="WP_012034686.1">
    <property type="nucleotide sequence ID" value="NC_009464.1"/>
</dbReference>
<feature type="transmembrane region" description="Helical" evidence="9">
    <location>
        <begin position="397"/>
        <end position="416"/>
    </location>
</feature>
<accession>Q0W135</accession>
<dbReference type="GO" id="GO:0005886">
    <property type="term" value="C:plasma membrane"/>
    <property type="evidence" value="ECO:0007669"/>
    <property type="project" value="UniProtKB-SubCell"/>
</dbReference>
<feature type="transmembrane region" description="Helical" evidence="9">
    <location>
        <begin position="16"/>
        <end position="35"/>
    </location>
</feature>
<dbReference type="EMBL" id="AM114193">
    <property type="protein sequence ID" value="CAJ37908.1"/>
    <property type="molecule type" value="Genomic_DNA"/>
</dbReference>